<feature type="active site" evidence="6">
    <location>
        <position position="14"/>
    </location>
</feature>
<reference evidence="8 9" key="1">
    <citation type="submission" date="2016-10" db="EMBL/GenBank/DDBJ databases">
        <authorList>
            <person name="de Groot N.N."/>
        </authorList>
    </citation>
    <scope>NUCLEOTIDE SEQUENCE [LARGE SCALE GENOMIC DNA]</scope>
    <source>
        <strain evidence="8 9">KH1P1</strain>
    </source>
</reference>
<dbReference type="PANTHER" id="PTHR11717">
    <property type="entry name" value="LOW MOLECULAR WEIGHT PROTEIN TYROSINE PHOSPHATASE"/>
    <property type="match status" value="1"/>
</dbReference>
<evidence type="ECO:0000256" key="4">
    <source>
        <dbReference type="ARBA" id="ARBA00022912"/>
    </source>
</evidence>
<feature type="active site" description="Nucleophile" evidence="6">
    <location>
        <position position="8"/>
    </location>
</feature>
<dbReference type="InterPro" id="IPR036196">
    <property type="entry name" value="Ptyr_pPase_sf"/>
</dbReference>
<feature type="domain" description="Phosphotyrosine protein phosphatase I" evidence="7">
    <location>
        <begin position="2"/>
        <end position="147"/>
    </location>
</feature>
<keyword evidence="9" id="KW-1185">Reference proteome</keyword>
<feature type="active site" description="Proton donor" evidence="6">
    <location>
        <position position="123"/>
    </location>
</feature>
<dbReference type="InterPro" id="IPR023485">
    <property type="entry name" value="Ptyr_pPase"/>
</dbReference>
<dbReference type="Pfam" id="PF01451">
    <property type="entry name" value="LMWPc"/>
    <property type="match status" value="1"/>
</dbReference>
<evidence type="ECO:0000259" key="7">
    <source>
        <dbReference type="SMART" id="SM00226"/>
    </source>
</evidence>
<keyword evidence="3" id="KW-0378">Hydrolase</keyword>
<dbReference type="Gene3D" id="3.40.50.2300">
    <property type="match status" value="1"/>
</dbReference>
<gene>
    <name evidence="8" type="ORF">SAMN04487771_102727</name>
</gene>
<evidence type="ECO:0000313" key="8">
    <source>
        <dbReference type="EMBL" id="SET60332.1"/>
    </source>
</evidence>
<dbReference type="RefSeq" id="WP_074649706.1">
    <property type="nucleotide sequence ID" value="NZ_FOIL01000027.1"/>
</dbReference>
<dbReference type="InterPro" id="IPR050438">
    <property type="entry name" value="LMW_PTPase"/>
</dbReference>
<dbReference type="SMART" id="SM00226">
    <property type="entry name" value="LMWPc"/>
    <property type="match status" value="1"/>
</dbReference>
<evidence type="ECO:0000256" key="5">
    <source>
        <dbReference type="ARBA" id="ARBA00051722"/>
    </source>
</evidence>
<dbReference type="EC" id="3.1.3.48" evidence="2"/>
<dbReference type="SUPFAM" id="SSF52788">
    <property type="entry name" value="Phosphotyrosine protein phosphatases I"/>
    <property type="match status" value="1"/>
</dbReference>
<proteinExistence type="inferred from homology"/>
<dbReference type="PANTHER" id="PTHR11717:SF7">
    <property type="entry name" value="LOW MOLECULAR WEIGHT PHOSPHOTYROSINE PROTEIN PHOSPHATASE"/>
    <property type="match status" value="1"/>
</dbReference>
<evidence type="ECO:0000256" key="1">
    <source>
        <dbReference type="ARBA" id="ARBA00011063"/>
    </source>
</evidence>
<sequence length="152" mass="17689">MIKILFVCHGSICRSPMAKYVLQDMVEKRGLAHRYRIDCAAMTYEEIGNPVYPPVRQVLNQHGISCDGYAARHVREEDYTDFDYIIGMDAENMRDLARAFGNDPAGKCCRLLDFTDDPRDIADPWYTRRFNYCYEDVKRGCEELLRKTEGEN</sequence>
<name>A0A1I0FPM6_9FIRM</name>
<dbReference type="eggNOG" id="COG0394">
    <property type="taxonomic scope" value="Bacteria"/>
</dbReference>
<protein>
    <recommendedName>
        <fullName evidence="2">protein-tyrosine-phosphatase</fullName>
        <ecNumber evidence="2">3.1.3.48</ecNumber>
    </recommendedName>
</protein>
<organism evidence="8 9">
    <name type="scientific">[Clostridium] aminophilum</name>
    <dbReference type="NCBI Taxonomy" id="1526"/>
    <lineage>
        <taxon>Bacteria</taxon>
        <taxon>Bacillati</taxon>
        <taxon>Bacillota</taxon>
        <taxon>Clostridia</taxon>
        <taxon>Lachnospirales</taxon>
        <taxon>Lachnospiraceae</taxon>
    </lineage>
</organism>
<comment type="catalytic activity">
    <reaction evidence="5">
        <text>O-phospho-L-tyrosyl-[protein] + H2O = L-tyrosyl-[protein] + phosphate</text>
        <dbReference type="Rhea" id="RHEA:10684"/>
        <dbReference type="Rhea" id="RHEA-COMP:10136"/>
        <dbReference type="Rhea" id="RHEA-COMP:20101"/>
        <dbReference type="ChEBI" id="CHEBI:15377"/>
        <dbReference type="ChEBI" id="CHEBI:43474"/>
        <dbReference type="ChEBI" id="CHEBI:46858"/>
        <dbReference type="ChEBI" id="CHEBI:61978"/>
        <dbReference type="EC" id="3.1.3.48"/>
    </reaction>
</comment>
<dbReference type="GO" id="GO:0004725">
    <property type="term" value="F:protein tyrosine phosphatase activity"/>
    <property type="evidence" value="ECO:0007669"/>
    <property type="project" value="UniProtKB-EC"/>
</dbReference>
<evidence type="ECO:0000256" key="3">
    <source>
        <dbReference type="ARBA" id="ARBA00022801"/>
    </source>
</evidence>
<evidence type="ECO:0000313" key="9">
    <source>
        <dbReference type="Proteomes" id="UP000199820"/>
    </source>
</evidence>
<dbReference type="OrthoDB" id="9784339at2"/>
<dbReference type="STRING" id="1526.SAMN02910262_00785"/>
<comment type="similarity">
    <text evidence="1">Belongs to the low molecular weight phosphotyrosine protein phosphatase family.</text>
</comment>
<dbReference type="CDD" id="cd16343">
    <property type="entry name" value="LMWPTP"/>
    <property type="match status" value="1"/>
</dbReference>
<dbReference type="EMBL" id="FOIL01000027">
    <property type="protein sequence ID" value="SET60332.1"/>
    <property type="molecule type" value="Genomic_DNA"/>
</dbReference>
<dbReference type="PRINTS" id="PR00719">
    <property type="entry name" value="LMWPTPASE"/>
</dbReference>
<dbReference type="AlphaFoldDB" id="A0A1I0FPM6"/>
<evidence type="ECO:0000256" key="6">
    <source>
        <dbReference type="PIRSR" id="PIRSR617867-1"/>
    </source>
</evidence>
<evidence type="ECO:0000256" key="2">
    <source>
        <dbReference type="ARBA" id="ARBA00013064"/>
    </source>
</evidence>
<dbReference type="Proteomes" id="UP000199820">
    <property type="component" value="Unassembled WGS sequence"/>
</dbReference>
<accession>A0A1I0FPM6</accession>
<keyword evidence="4" id="KW-0904">Protein phosphatase</keyword>
<dbReference type="InterPro" id="IPR017867">
    <property type="entry name" value="Tyr_phospatase_low_mol_wt"/>
</dbReference>